<keyword evidence="4 6" id="KW-1133">Transmembrane helix</keyword>
<feature type="transmembrane region" description="Helical" evidence="6">
    <location>
        <begin position="376"/>
        <end position="399"/>
    </location>
</feature>
<comment type="caution">
    <text evidence="7">The sequence shown here is derived from an EMBL/GenBank/DDBJ whole genome shotgun (WGS) entry which is preliminary data.</text>
</comment>
<accession>A0A1G2MTT0</accession>
<keyword evidence="6" id="KW-1003">Cell membrane</keyword>
<feature type="transmembrane region" description="Helical" evidence="6">
    <location>
        <begin position="138"/>
        <end position="159"/>
    </location>
</feature>
<dbReference type="PANTHER" id="PTHR11706">
    <property type="entry name" value="SOLUTE CARRIER PROTEIN FAMILY 11 MEMBER"/>
    <property type="match status" value="1"/>
</dbReference>
<dbReference type="NCBIfam" id="NF001923">
    <property type="entry name" value="PRK00701.1"/>
    <property type="match status" value="1"/>
</dbReference>
<reference evidence="7 8" key="1">
    <citation type="journal article" date="2016" name="Nat. Commun.">
        <title>Thousands of microbial genomes shed light on interconnected biogeochemical processes in an aquifer system.</title>
        <authorList>
            <person name="Anantharaman K."/>
            <person name="Brown C.T."/>
            <person name="Hug L.A."/>
            <person name="Sharon I."/>
            <person name="Castelle C.J."/>
            <person name="Probst A.J."/>
            <person name="Thomas B.C."/>
            <person name="Singh A."/>
            <person name="Wilkins M.J."/>
            <person name="Karaoz U."/>
            <person name="Brodie E.L."/>
            <person name="Williams K.H."/>
            <person name="Hubbard S.S."/>
            <person name="Banfield J.F."/>
        </authorList>
    </citation>
    <scope>NUCLEOTIDE SEQUENCE [LARGE SCALE GENOMIC DNA]</scope>
</reference>
<dbReference type="GO" id="GO:0034755">
    <property type="term" value="P:iron ion transmembrane transport"/>
    <property type="evidence" value="ECO:0007669"/>
    <property type="project" value="TreeGrafter"/>
</dbReference>
<keyword evidence="6" id="KW-0406">Ion transport</keyword>
<organism evidence="7 8">
    <name type="scientific">Candidatus Taylorbacteria bacterium RIFCSPHIGHO2_02_FULL_46_13</name>
    <dbReference type="NCBI Taxonomy" id="1802312"/>
    <lineage>
        <taxon>Bacteria</taxon>
        <taxon>Candidatus Tayloriibacteriota</taxon>
    </lineage>
</organism>
<evidence type="ECO:0000256" key="4">
    <source>
        <dbReference type="ARBA" id="ARBA00022989"/>
    </source>
</evidence>
<proteinExistence type="inferred from homology"/>
<dbReference type="GO" id="GO:0005384">
    <property type="term" value="F:manganese ion transmembrane transporter activity"/>
    <property type="evidence" value="ECO:0007669"/>
    <property type="project" value="TreeGrafter"/>
</dbReference>
<feature type="transmembrane region" description="Helical" evidence="6">
    <location>
        <begin position="298"/>
        <end position="318"/>
    </location>
</feature>
<sequence length="438" mass="47241">MTAGAFIEEEQKSLSEVHSSVPVPAGASFLRKLLAFSGPGYLVAVGYMDPGNWATDLSGGAKFGYSLLFVILISNIVAILLQHLALKLGIATGKDLAQACRDYPKPVRIGLWVMAEIMIIACDLAEVIGSAIALNLLFHIPLAIGVVITAADVLLILMLQKKGFRYLEALIIALIGTIVVAFGLELILSRPEIASLLAGFIPTAAIFSDKEMLYIALGIIGATVMPHNLFLHSSVVQTRAFVRDLAGKKEAVKFATIDTVIALMGAFFVNAAILIMSASVFHFSGHSDVADIDKAYELLTPLLGTSLASIVFALALLASGQNSTLTGTLTGQIIMEGFLNLKMRAWLRRIITRLLAIIPALAVILFFQDFGVGKLLILSQVVLSIQLPFAVVPLVMFTSNKKEMGSFVNRLWLKVTAYVIALCIVVLNMWLIYNLFFG</sequence>
<dbReference type="GO" id="GO:0046872">
    <property type="term" value="F:metal ion binding"/>
    <property type="evidence" value="ECO:0007669"/>
    <property type="project" value="UniProtKB-UniRule"/>
</dbReference>
<dbReference type="GO" id="GO:0015086">
    <property type="term" value="F:cadmium ion transmembrane transporter activity"/>
    <property type="evidence" value="ECO:0007669"/>
    <property type="project" value="TreeGrafter"/>
</dbReference>
<comment type="similarity">
    <text evidence="6">Belongs to the NRAMP family.</text>
</comment>
<comment type="subcellular location">
    <subcellularLocation>
        <location evidence="6">Cell membrane</location>
        <topology evidence="6">Multi-pass membrane protein</topology>
    </subcellularLocation>
    <subcellularLocation>
        <location evidence="1">Membrane</location>
        <topology evidence="1">Multi-pass membrane protein</topology>
    </subcellularLocation>
</comment>
<dbReference type="Proteomes" id="UP000177565">
    <property type="component" value="Unassembled WGS sequence"/>
</dbReference>
<name>A0A1G2MTT0_9BACT</name>
<keyword evidence="2 6" id="KW-0813">Transport</keyword>
<feature type="transmembrane region" description="Helical" evidence="6">
    <location>
        <begin position="350"/>
        <end position="370"/>
    </location>
</feature>
<evidence type="ECO:0000256" key="3">
    <source>
        <dbReference type="ARBA" id="ARBA00022692"/>
    </source>
</evidence>
<evidence type="ECO:0000313" key="7">
    <source>
        <dbReference type="EMBL" id="OHA26659.1"/>
    </source>
</evidence>
<keyword evidence="6" id="KW-0769">Symport</keyword>
<dbReference type="STRING" id="1802312.A3C06_01730"/>
<feature type="transmembrane region" description="Helical" evidence="6">
    <location>
        <begin position="63"/>
        <end position="86"/>
    </location>
</feature>
<dbReference type="NCBIfam" id="NF037982">
    <property type="entry name" value="Nramp_1"/>
    <property type="match status" value="1"/>
</dbReference>
<feature type="transmembrane region" description="Helical" evidence="6">
    <location>
        <begin position="107"/>
        <end position="132"/>
    </location>
</feature>
<dbReference type="HAMAP" id="MF_00221">
    <property type="entry name" value="NRAMP"/>
    <property type="match status" value="1"/>
</dbReference>
<evidence type="ECO:0000313" key="8">
    <source>
        <dbReference type="Proteomes" id="UP000177565"/>
    </source>
</evidence>
<evidence type="ECO:0000256" key="1">
    <source>
        <dbReference type="ARBA" id="ARBA00004141"/>
    </source>
</evidence>
<dbReference type="GO" id="GO:0015293">
    <property type="term" value="F:symporter activity"/>
    <property type="evidence" value="ECO:0007669"/>
    <property type="project" value="UniProtKB-UniRule"/>
</dbReference>
<dbReference type="EMBL" id="MHRQ01000018">
    <property type="protein sequence ID" value="OHA26659.1"/>
    <property type="molecule type" value="Genomic_DNA"/>
</dbReference>
<gene>
    <name evidence="6" type="primary">mntH</name>
    <name evidence="7" type="ORF">A3C06_01730</name>
</gene>
<evidence type="ECO:0000256" key="5">
    <source>
        <dbReference type="ARBA" id="ARBA00023136"/>
    </source>
</evidence>
<dbReference type="NCBIfam" id="TIGR01197">
    <property type="entry name" value="nramp"/>
    <property type="match status" value="1"/>
</dbReference>
<feature type="transmembrane region" description="Helical" evidence="6">
    <location>
        <begin position="166"/>
        <end position="188"/>
    </location>
</feature>
<dbReference type="InterPro" id="IPR001046">
    <property type="entry name" value="NRAMP_fam"/>
</dbReference>
<comment type="function">
    <text evidence="6">H(+)-stimulated, divalent metal cation uptake system.</text>
</comment>
<protein>
    <recommendedName>
        <fullName evidence="6">Divalent metal cation transporter MntH</fullName>
    </recommendedName>
</protein>
<dbReference type="AlphaFoldDB" id="A0A1G2MTT0"/>
<dbReference type="Pfam" id="PF01566">
    <property type="entry name" value="Nramp"/>
    <property type="match status" value="1"/>
</dbReference>
<evidence type="ECO:0000256" key="6">
    <source>
        <dbReference type="HAMAP-Rule" id="MF_00221"/>
    </source>
</evidence>
<dbReference type="GO" id="GO:0005886">
    <property type="term" value="C:plasma membrane"/>
    <property type="evidence" value="ECO:0007669"/>
    <property type="project" value="UniProtKB-SubCell"/>
</dbReference>
<dbReference type="PANTHER" id="PTHR11706:SF33">
    <property type="entry name" value="NATURAL RESISTANCE-ASSOCIATED MACROPHAGE PROTEIN 2"/>
    <property type="match status" value="1"/>
</dbReference>
<keyword evidence="3 6" id="KW-0812">Transmembrane</keyword>
<feature type="transmembrane region" description="Helical" evidence="6">
    <location>
        <begin position="411"/>
        <end position="433"/>
    </location>
</feature>
<evidence type="ECO:0000256" key="2">
    <source>
        <dbReference type="ARBA" id="ARBA00022448"/>
    </source>
</evidence>
<dbReference type="PRINTS" id="PR00447">
    <property type="entry name" value="NATRESASSCMP"/>
</dbReference>
<feature type="transmembrane region" description="Helical" evidence="6">
    <location>
        <begin position="252"/>
        <end position="278"/>
    </location>
</feature>
<keyword evidence="5 6" id="KW-0472">Membrane</keyword>
<feature type="transmembrane region" description="Helical" evidence="6">
    <location>
        <begin position="212"/>
        <end position="231"/>
    </location>
</feature>